<protein>
    <submittedName>
        <fullName evidence="4">Molybdenum cofactor biosynthesis protein</fullName>
    </submittedName>
</protein>
<dbReference type="Gene3D" id="3.40.980.10">
    <property type="entry name" value="MoaB/Mog-like domain"/>
    <property type="match status" value="1"/>
</dbReference>
<dbReference type="AlphaFoldDB" id="A0A923RNQ4"/>
<evidence type="ECO:0000313" key="5">
    <source>
        <dbReference type="Proteomes" id="UP000652477"/>
    </source>
</evidence>
<dbReference type="InterPro" id="IPR051920">
    <property type="entry name" value="MPT_Adenylyltrnsfr/MoaC-Rel"/>
</dbReference>
<dbReference type="EMBL" id="JACOPF010000001">
    <property type="protein sequence ID" value="MBC5687674.1"/>
    <property type="molecule type" value="Genomic_DNA"/>
</dbReference>
<evidence type="ECO:0000313" key="4">
    <source>
        <dbReference type="EMBL" id="MBC5687674.1"/>
    </source>
</evidence>
<reference evidence="4" key="1">
    <citation type="submission" date="2020-08" db="EMBL/GenBank/DDBJ databases">
        <title>Genome public.</title>
        <authorList>
            <person name="Liu C."/>
            <person name="Sun Q."/>
        </authorList>
    </citation>
    <scope>NUCLEOTIDE SEQUENCE</scope>
    <source>
        <strain evidence="4">NSJ-55</strain>
    </source>
</reference>
<keyword evidence="2" id="KW-0501">Molybdenum cofactor biosynthesis</keyword>
<evidence type="ECO:0000259" key="3">
    <source>
        <dbReference type="SMART" id="SM00852"/>
    </source>
</evidence>
<comment type="caution">
    <text evidence="4">The sequence shown here is derived from an EMBL/GenBank/DDBJ whole genome shotgun (WGS) entry which is preliminary data.</text>
</comment>
<accession>A0A923RNQ4</accession>
<keyword evidence="5" id="KW-1185">Reference proteome</keyword>
<gene>
    <name evidence="4" type="ORF">H8S37_01820</name>
</gene>
<proteinExistence type="predicted"/>
<dbReference type="InterPro" id="IPR036425">
    <property type="entry name" value="MoaB/Mog-like_dom_sf"/>
</dbReference>
<name>A0A923RNQ4_9FIRM</name>
<dbReference type="SUPFAM" id="SSF53218">
    <property type="entry name" value="Molybdenum cofactor biosynthesis proteins"/>
    <property type="match status" value="1"/>
</dbReference>
<dbReference type="RefSeq" id="WP_186874347.1">
    <property type="nucleotide sequence ID" value="NZ_JACOPF010000001.1"/>
</dbReference>
<sequence>MKAAIFTLDTGMYKAKEESPAAAVLKRMLVQVGFEVKAAGVLPQEKAIAASVFCRLADTKAVDLILTTGACGYREKDCAPDALMASADRLLPGIPEAVRAYTLRYTKKVILDRSAAGIRNKTLIVNLPDSAKAAKEGLEYILPELVQVVETMQV</sequence>
<dbReference type="PANTHER" id="PTHR43764">
    <property type="entry name" value="MOLYBDENUM COFACTOR BIOSYNTHESIS"/>
    <property type="match status" value="1"/>
</dbReference>
<dbReference type="PANTHER" id="PTHR43764:SF1">
    <property type="entry name" value="MOLYBDOPTERIN MOLYBDOTRANSFERASE"/>
    <property type="match status" value="1"/>
</dbReference>
<evidence type="ECO:0000256" key="1">
    <source>
        <dbReference type="ARBA" id="ARBA00005046"/>
    </source>
</evidence>
<dbReference type="Proteomes" id="UP000652477">
    <property type="component" value="Unassembled WGS sequence"/>
</dbReference>
<dbReference type="SMART" id="SM00852">
    <property type="entry name" value="MoCF_biosynth"/>
    <property type="match status" value="1"/>
</dbReference>
<dbReference type="InterPro" id="IPR001453">
    <property type="entry name" value="MoaB/Mog_dom"/>
</dbReference>
<feature type="domain" description="MoaB/Mog" evidence="3">
    <location>
        <begin position="4"/>
        <end position="148"/>
    </location>
</feature>
<dbReference type="GO" id="GO:0006777">
    <property type="term" value="P:Mo-molybdopterin cofactor biosynthetic process"/>
    <property type="evidence" value="ECO:0007669"/>
    <property type="project" value="UniProtKB-KW"/>
</dbReference>
<evidence type="ECO:0000256" key="2">
    <source>
        <dbReference type="ARBA" id="ARBA00023150"/>
    </source>
</evidence>
<dbReference type="Pfam" id="PF00994">
    <property type="entry name" value="MoCF_biosynth"/>
    <property type="match status" value="1"/>
</dbReference>
<comment type="pathway">
    <text evidence="1">Cofactor biosynthesis; molybdopterin biosynthesis.</text>
</comment>
<organism evidence="4 5">
    <name type="scientific">Mediterraneibacter hominis</name>
    <dbReference type="NCBI Taxonomy" id="2763054"/>
    <lineage>
        <taxon>Bacteria</taxon>
        <taxon>Bacillati</taxon>
        <taxon>Bacillota</taxon>
        <taxon>Clostridia</taxon>
        <taxon>Lachnospirales</taxon>
        <taxon>Lachnospiraceae</taxon>
        <taxon>Mediterraneibacter</taxon>
    </lineage>
</organism>